<dbReference type="EMBL" id="JACIBY010000003">
    <property type="protein sequence ID" value="MBB3837585.1"/>
    <property type="molecule type" value="Genomic_DNA"/>
</dbReference>
<gene>
    <name evidence="1" type="ORF">FHS57_001582</name>
</gene>
<accession>A0A7W6EPG4</accession>
<evidence type="ECO:0000313" key="1">
    <source>
        <dbReference type="EMBL" id="MBB3837585.1"/>
    </source>
</evidence>
<dbReference type="Proteomes" id="UP000541352">
    <property type="component" value="Unassembled WGS sequence"/>
</dbReference>
<sequence>MPQSYYRFLQLKASFLFHWGIVFVCFQAHAQEGRPALAIETAESQRVKSIIKNALPHQLENWAIERESDTDGDTWFHNGSVGYSSFFSHEFKIRYVRKNVSEDEKNKWRTIAVDMAGIQKMMDETECEIDVYVNAFENELTTQGSLHPKPIPPFPFVMVGPHDARLCMGKGWKVAKTTPLDDGQTLYRFEMPPSFTVPMTQIQSILILVKGSPTVLDFFLKNTDLKALKDLMGENKIPIPNPSQAPPMEKTLAKPLAGTNEIEFTLNGGDFNQRTVRLKPSVDNQFGYLRNNHPNRAITENAITRILISEDSDFKTYTSAGFLDITIPFIRQTGQFETFPGSEKSSFRGGINCWNGCEYSFDSNGVTIKITSYDPVGGFIEGTFEGDVKVGYKIHEPIGTDQQKRPDAHIKGHFKVRRQKDRY</sequence>
<keyword evidence="2" id="KW-1185">Reference proteome</keyword>
<dbReference type="RefSeq" id="WP_183972302.1">
    <property type="nucleotide sequence ID" value="NZ_JACIBY010000003.1"/>
</dbReference>
<reference evidence="1 2" key="1">
    <citation type="submission" date="2020-08" db="EMBL/GenBank/DDBJ databases">
        <title>Genomic Encyclopedia of Type Strains, Phase IV (KMG-IV): sequencing the most valuable type-strain genomes for metagenomic binning, comparative biology and taxonomic classification.</title>
        <authorList>
            <person name="Goeker M."/>
        </authorList>
    </citation>
    <scope>NUCLEOTIDE SEQUENCE [LARGE SCALE GENOMIC DNA]</scope>
    <source>
        <strain evidence="1 2">DSM 17976</strain>
    </source>
</reference>
<comment type="caution">
    <text evidence="1">The sequence shown here is derived from an EMBL/GenBank/DDBJ whole genome shotgun (WGS) entry which is preliminary data.</text>
</comment>
<organism evidence="1 2">
    <name type="scientific">Runella defluvii</name>
    <dbReference type="NCBI Taxonomy" id="370973"/>
    <lineage>
        <taxon>Bacteria</taxon>
        <taxon>Pseudomonadati</taxon>
        <taxon>Bacteroidota</taxon>
        <taxon>Cytophagia</taxon>
        <taxon>Cytophagales</taxon>
        <taxon>Spirosomataceae</taxon>
        <taxon>Runella</taxon>
    </lineage>
</organism>
<proteinExistence type="predicted"/>
<evidence type="ECO:0000313" key="2">
    <source>
        <dbReference type="Proteomes" id="UP000541352"/>
    </source>
</evidence>
<dbReference type="AlphaFoldDB" id="A0A7W6EPG4"/>
<name>A0A7W6EPG4_9BACT</name>
<protein>
    <submittedName>
        <fullName evidence="1">Uncharacterized protein</fullName>
    </submittedName>
</protein>